<dbReference type="NCBIfam" id="NF006695">
    <property type="entry name" value="PRK09243.1-2"/>
    <property type="match status" value="1"/>
</dbReference>
<dbReference type="NCBIfam" id="NF009131">
    <property type="entry name" value="PRK12484.1"/>
    <property type="match status" value="1"/>
</dbReference>
<dbReference type="InterPro" id="IPR036068">
    <property type="entry name" value="Nicotinate_pribotase-like_C"/>
</dbReference>
<dbReference type="Gene3D" id="3.20.20.70">
    <property type="entry name" value="Aldolase class I"/>
    <property type="match status" value="1"/>
</dbReference>
<gene>
    <name evidence="12" type="ORF">IAB89_09910</name>
</gene>
<comment type="catalytic activity">
    <reaction evidence="8 9">
        <text>5-phospho-alpha-D-ribose 1-diphosphate + nicotinate + ATP + H2O = nicotinate beta-D-ribonucleotide + ADP + phosphate + diphosphate</text>
        <dbReference type="Rhea" id="RHEA:36163"/>
        <dbReference type="ChEBI" id="CHEBI:15377"/>
        <dbReference type="ChEBI" id="CHEBI:30616"/>
        <dbReference type="ChEBI" id="CHEBI:32544"/>
        <dbReference type="ChEBI" id="CHEBI:33019"/>
        <dbReference type="ChEBI" id="CHEBI:43474"/>
        <dbReference type="ChEBI" id="CHEBI:57502"/>
        <dbReference type="ChEBI" id="CHEBI:58017"/>
        <dbReference type="ChEBI" id="CHEBI:456216"/>
        <dbReference type="EC" id="6.3.4.21"/>
    </reaction>
</comment>
<dbReference type="EC" id="6.3.4.21" evidence="3 9"/>
<evidence type="ECO:0000313" key="13">
    <source>
        <dbReference type="Proteomes" id="UP000824242"/>
    </source>
</evidence>
<comment type="similarity">
    <text evidence="2 9">Belongs to the NAPRTase family.</text>
</comment>
<name>A0A9D1AQY5_9FIRM</name>
<dbReference type="PANTHER" id="PTHR11098:SF1">
    <property type="entry name" value="NICOTINATE PHOSPHORIBOSYLTRANSFERASE"/>
    <property type="match status" value="1"/>
</dbReference>
<dbReference type="NCBIfam" id="TIGR01513">
    <property type="entry name" value="NAPRTase_put"/>
    <property type="match status" value="1"/>
</dbReference>
<dbReference type="Proteomes" id="UP000824242">
    <property type="component" value="Unassembled WGS sequence"/>
</dbReference>
<dbReference type="GO" id="GO:0047280">
    <property type="term" value="F:nicotinamide phosphoribosyltransferase activity"/>
    <property type="evidence" value="ECO:0007669"/>
    <property type="project" value="UniProtKB-ARBA"/>
</dbReference>
<accession>A0A9D1AQY5</accession>
<dbReference type="Pfam" id="PF17767">
    <property type="entry name" value="NAPRTase_N"/>
    <property type="match status" value="1"/>
</dbReference>
<dbReference type="AlphaFoldDB" id="A0A9D1AQY5"/>
<evidence type="ECO:0000259" key="11">
    <source>
        <dbReference type="Pfam" id="PF17956"/>
    </source>
</evidence>
<dbReference type="InterPro" id="IPR013785">
    <property type="entry name" value="Aldolase_TIM"/>
</dbReference>
<dbReference type="PANTHER" id="PTHR11098">
    <property type="entry name" value="NICOTINATE PHOSPHORIBOSYLTRANSFERASE"/>
    <property type="match status" value="1"/>
</dbReference>
<reference evidence="12" key="1">
    <citation type="submission" date="2020-10" db="EMBL/GenBank/DDBJ databases">
        <authorList>
            <person name="Gilroy R."/>
        </authorList>
    </citation>
    <scope>NUCLEOTIDE SEQUENCE</scope>
    <source>
        <strain evidence="12">ChiSxjej1B13-7958</strain>
    </source>
</reference>
<evidence type="ECO:0000256" key="3">
    <source>
        <dbReference type="ARBA" id="ARBA00013236"/>
    </source>
</evidence>
<evidence type="ECO:0000256" key="6">
    <source>
        <dbReference type="ARBA" id="ARBA00022642"/>
    </source>
</evidence>
<dbReference type="InterPro" id="IPR041619">
    <property type="entry name" value="NAPRTase_C"/>
</dbReference>
<dbReference type="EMBL" id="DVGZ01000109">
    <property type="protein sequence ID" value="HIR47948.1"/>
    <property type="molecule type" value="Genomic_DNA"/>
</dbReference>
<dbReference type="InterPro" id="IPR040727">
    <property type="entry name" value="NAPRTase_N"/>
</dbReference>
<dbReference type="GO" id="GO:0005829">
    <property type="term" value="C:cytosol"/>
    <property type="evidence" value="ECO:0007669"/>
    <property type="project" value="TreeGrafter"/>
</dbReference>
<protein>
    <recommendedName>
        <fullName evidence="3 9">Nicotinate phosphoribosyltransferase</fullName>
        <ecNumber evidence="3 9">6.3.4.21</ecNumber>
    </recommendedName>
</protein>
<proteinExistence type="inferred from homology"/>
<comment type="caution">
    <text evidence="12">The sequence shown here is derived from an EMBL/GenBank/DDBJ whole genome shotgun (WGS) entry which is preliminary data.</text>
</comment>
<dbReference type="Pfam" id="PF17956">
    <property type="entry name" value="NAPRTase_C"/>
    <property type="match status" value="1"/>
</dbReference>
<dbReference type="SUPFAM" id="SSF54675">
    <property type="entry name" value="Nicotinate/Quinolinate PRTase N-terminal domain-like"/>
    <property type="match status" value="1"/>
</dbReference>
<keyword evidence="6 9" id="KW-0662">Pyridine nucleotide biosynthesis</keyword>
<dbReference type="PIRSF" id="PIRSF000484">
    <property type="entry name" value="NAPRT"/>
    <property type="match status" value="1"/>
</dbReference>
<sequence>MLTDFYEMTMANGYLANGYRDTIAYFDMFFRRVPNSGGFAIMAGVQQLVEYLNQLVFTPEDIAYLRSTGIFNEEFLAYLSDFKFCCDIWAIPEGTPIFPGEPIVTVRGPVIQAQLIETMLLLTINHQSLIATKANRIVRAAQGRAVMEFGSRRAQGPDGAIYGTRAAFIGGCCGTACTICDRDFAIPALGTMAHSWVQLFDSELDAFRAYAEQYPSSCTLLVDTYNVLKSGVPNAIKVFNEVVVPRGFRPAGIRIDSGDITYLSRKARKMLDEAGFPDCKICASNSLDETIIRDMLVQGACVDSFGVGERLITAAPEPVFGGVYKLSGVENPDGSVTPKIKVSENVAKITTPCFKGLWRLFDRETGKALADVITLHEETIDDTKPYEIFDPDHVWKRKTLTNFRAVRLQEKIFEGGRCLAQERDLREIQSYCAAQVETLWDEVKRFENPHQYYVDLSPELWKIKNRLLEEHITN</sequence>
<evidence type="ECO:0000256" key="7">
    <source>
        <dbReference type="ARBA" id="ARBA00022679"/>
    </source>
</evidence>
<dbReference type="FunFam" id="3.20.20.70:FF:000076">
    <property type="entry name" value="Nicotinate phosphoribosyltransferase"/>
    <property type="match status" value="1"/>
</dbReference>
<comment type="pathway">
    <text evidence="1 9">Cofactor biosynthesis; NAD(+) biosynthesis; nicotinate D-ribonucleotide from nicotinate: step 1/1.</text>
</comment>
<evidence type="ECO:0000256" key="5">
    <source>
        <dbReference type="ARBA" id="ARBA00022598"/>
    </source>
</evidence>
<evidence type="ECO:0000259" key="10">
    <source>
        <dbReference type="Pfam" id="PF17767"/>
    </source>
</evidence>
<organism evidence="12 13">
    <name type="scientific">Candidatus Caccousia avicola</name>
    <dbReference type="NCBI Taxonomy" id="2840721"/>
    <lineage>
        <taxon>Bacteria</taxon>
        <taxon>Bacillati</taxon>
        <taxon>Bacillota</taxon>
        <taxon>Clostridia</taxon>
        <taxon>Eubacteriales</taxon>
        <taxon>Oscillospiraceae</taxon>
        <taxon>Oscillospiraceae incertae sedis</taxon>
        <taxon>Candidatus Caccousia</taxon>
    </lineage>
</organism>
<evidence type="ECO:0000256" key="1">
    <source>
        <dbReference type="ARBA" id="ARBA00004952"/>
    </source>
</evidence>
<dbReference type="InterPro" id="IPR006405">
    <property type="entry name" value="Nic_PRibTrfase_pncB"/>
</dbReference>
<reference evidence="12" key="2">
    <citation type="journal article" date="2021" name="PeerJ">
        <title>Extensive microbial diversity within the chicken gut microbiome revealed by metagenomics and culture.</title>
        <authorList>
            <person name="Gilroy R."/>
            <person name="Ravi A."/>
            <person name="Getino M."/>
            <person name="Pursley I."/>
            <person name="Horton D.L."/>
            <person name="Alikhan N.F."/>
            <person name="Baker D."/>
            <person name="Gharbi K."/>
            <person name="Hall N."/>
            <person name="Watson M."/>
            <person name="Adriaenssens E.M."/>
            <person name="Foster-Nyarko E."/>
            <person name="Jarju S."/>
            <person name="Secka A."/>
            <person name="Antonio M."/>
            <person name="Oren A."/>
            <person name="Chaudhuri R.R."/>
            <person name="La Ragione R."/>
            <person name="Hildebrand F."/>
            <person name="Pallen M.J."/>
        </authorList>
    </citation>
    <scope>NUCLEOTIDE SEQUENCE</scope>
    <source>
        <strain evidence="12">ChiSxjej1B13-7958</strain>
    </source>
</reference>
<evidence type="ECO:0000256" key="4">
    <source>
        <dbReference type="ARBA" id="ARBA00022553"/>
    </source>
</evidence>
<evidence type="ECO:0000256" key="9">
    <source>
        <dbReference type="RuleBase" id="RU365100"/>
    </source>
</evidence>
<evidence type="ECO:0000256" key="8">
    <source>
        <dbReference type="ARBA" id="ARBA00048668"/>
    </source>
</evidence>
<dbReference type="SUPFAM" id="SSF51690">
    <property type="entry name" value="Nicotinate/Quinolinate PRTase C-terminal domain-like"/>
    <property type="match status" value="1"/>
</dbReference>
<dbReference type="Gene3D" id="3.20.140.10">
    <property type="entry name" value="nicotinate phosphoribosyltransferase"/>
    <property type="match status" value="1"/>
</dbReference>
<comment type="function">
    <text evidence="9">Catalyzes the first step in the biosynthesis of NAD from nicotinic acid, the ATP-dependent synthesis of beta-nicotinate D-ribonucleotide from nicotinate and 5-phospho-D-ribose 1-phosphate.</text>
</comment>
<keyword evidence="4" id="KW-0597">Phosphoprotein</keyword>
<dbReference type="GO" id="GO:0004516">
    <property type="term" value="F:nicotinate phosphoribosyltransferase activity"/>
    <property type="evidence" value="ECO:0007669"/>
    <property type="project" value="UniProtKB-UniRule"/>
</dbReference>
<dbReference type="InterPro" id="IPR007229">
    <property type="entry name" value="Nic_PRibTrfase-Fam"/>
</dbReference>
<evidence type="ECO:0000313" key="12">
    <source>
        <dbReference type="EMBL" id="HIR47948.1"/>
    </source>
</evidence>
<keyword evidence="5 9" id="KW-0436">Ligase</keyword>
<evidence type="ECO:0000256" key="2">
    <source>
        <dbReference type="ARBA" id="ARBA00010897"/>
    </source>
</evidence>
<feature type="domain" description="Nicotinate phosphoribosyltransferase N-terminal" evidence="10">
    <location>
        <begin position="1"/>
        <end position="125"/>
    </location>
</feature>
<keyword evidence="12" id="KW-0328">Glycosyltransferase</keyword>
<keyword evidence="7 9" id="KW-0808">Transferase</keyword>
<comment type="PTM">
    <text evidence="9">Transiently phosphorylated on a His residue during the reaction cycle. Phosphorylation strongly increases the affinity for substrates and increases the rate of nicotinate D-ribonucleotide production. Dephosphorylation regenerates the low-affinity form of the enzyme, leading to product release.</text>
</comment>
<dbReference type="GO" id="GO:0034355">
    <property type="term" value="P:NAD+ biosynthetic process via the salvage pathway"/>
    <property type="evidence" value="ECO:0007669"/>
    <property type="project" value="TreeGrafter"/>
</dbReference>
<feature type="domain" description="Nicotinate phosphoribosyltransferase C-terminal" evidence="11">
    <location>
        <begin position="355"/>
        <end position="464"/>
    </location>
</feature>
<dbReference type="CDD" id="cd01570">
    <property type="entry name" value="NAPRTase_A"/>
    <property type="match status" value="1"/>
</dbReference>